<proteinExistence type="predicted"/>
<keyword evidence="1" id="KW-0472">Membrane</keyword>
<keyword evidence="1" id="KW-1133">Transmembrane helix</keyword>
<keyword evidence="1" id="KW-0812">Transmembrane</keyword>
<dbReference type="Proteomes" id="UP000030152">
    <property type="component" value="Unassembled WGS sequence"/>
</dbReference>
<dbReference type="InterPro" id="IPR046491">
    <property type="entry name" value="DUF6584"/>
</dbReference>
<evidence type="ECO:0000313" key="3">
    <source>
        <dbReference type="Proteomes" id="UP000030152"/>
    </source>
</evidence>
<feature type="transmembrane region" description="Helical" evidence="1">
    <location>
        <begin position="73"/>
        <end position="94"/>
    </location>
</feature>
<protein>
    <submittedName>
        <fullName evidence="2">Uncharacterized protein</fullName>
    </submittedName>
</protein>
<dbReference type="OrthoDB" id="1377220at2"/>
<gene>
    <name evidence="2" type="ORF">Q765_18165</name>
</gene>
<dbReference type="AlphaFoldDB" id="A0A0A2M0S4"/>
<name>A0A0A2M0S4_9FLAO</name>
<accession>A0A0A2M0S4</accession>
<keyword evidence="3" id="KW-1185">Reference proteome</keyword>
<organism evidence="2 3">
    <name type="scientific">Flavobacterium rivuli WB 3.3-2 = DSM 21788</name>
    <dbReference type="NCBI Taxonomy" id="1121895"/>
    <lineage>
        <taxon>Bacteria</taxon>
        <taxon>Pseudomonadati</taxon>
        <taxon>Bacteroidota</taxon>
        <taxon>Flavobacteriia</taxon>
        <taxon>Flavobacteriales</taxon>
        <taxon>Flavobacteriaceae</taxon>
        <taxon>Flavobacterium</taxon>
    </lineage>
</organism>
<reference evidence="2 3" key="1">
    <citation type="submission" date="2013-09" db="EMBL/GenBank/DDBJ databases">
        <authorList>
            <person name="Zeng Z."/>
            <person name="Chen C."/>
        </authorList>
    </citation>
    <scope>NUCLEOTIDE SEQUENCE [LARGE SCALE GENOMIC DNA]</scope>
    <source>
        <strain evidence="2 3">WB 3.3-2</strain>
    </source>
</reference>
<comment type="caution">
    <text evidence="2">The sequence shown here is derived from an EMBL/GenBank/DDBJ whole genome shotgun (WGS) entry which is preliminary data.</text>
</comment>
<dbReference type="Pfam" id="PF20225">
    <property type="entry name" value="DUF6584"/>
    <property type="match status" value="1"/>
</dbReference>
<evidence type="ECO:0000256" key="1">
    <source>
        <dbReference type="SAM" id="Phobius"/>
    </source>
</evidence>
<evidence type="ECO:0000313" key="2">
    <source>
        <dbReference type="EMBL" id="KGO85068.1"/>
    </source>
</evidence>
<sequence>MYEKSVNYSGNQILKELIFRGDKSKLSEYGQRKLEALEFNSKQVAGTVPTYKRKHFGSNIPSDQIEQTLVSEIVGYAVLCLVLLAIILVIVGFIDGFKIVWNMLFT</sequence>
<dbReference type="EMBL" id="JRLX01000028">
    <property type="protein sequence ID" value="KGO85068.1"/>
    <property type="molecule type" value="Genomic_DNA"/>
</dbReference>
<dbReference type="STRING" id="1121895.GCA_000378485_00905"/>